<gene>
    <name evidence="1" type="ORF">HK099_006291</name>
</gene>
<reference evidence="1" key="1">
    <citation type="submission" date="2020-05" db="EMBL/GenBank/DDBJ databases">
        <title>Phylogenomic resolution of chytrid fungi.</title>
        <authorList>
            <person name="Stajich J.E."/>
            <person name="Amses K."/>
            <person name="Simmons R."/>
            <person name="Seto K."/>
            <person name="Myers J."/>
            <person name="Bonds A."/>
            <person name="Quandt C.A."/>
            <person name="Barry K."/>
            <person name="Liu P."/>
            <person name="Grigoriev I."/>
            <person name="Longcore J.E."/>
            <person name="James T.Y."/>
        </authorList>
    </citation>
    <scope>NUCLEOTIDE SEQUENCE</scope>
    <source>
        <strain evidence="1">JEL0476</strain>
    </source>
</reference>
<dbReference type="EMBL" id="JADGJW010000532">
    <property type="protein sequence ID" value="KAJ3215599.1"/>
    <property type="molecule type" value="Genomic_DNA"/>
</dbReference>
<sequence>MKLEGCLIISSFTIGVIDATGKVVLINTELYDANLIDAIIYFNHYIICSTNQDYLIILKIENIEANEVYANDLNSNKFYIPTCKRLAQIECIDEEVAILLEISQNSYDLYYFGQSPPTNSNLLNLTKKSKCNIAYSVACASISRNCTLNRSVVLYFTTPLGKLYTLSEDVITERLDIQHQTLNIIIYGKEVLIFGFEILSLFLINVFIRVDGKITVLDSNSAQKKHYNLYKNVIKAKVDSKGNLITLDDDAKLQIFGLPMISEGKFRLISGSCLDFGCSLNSKFIMYVVSSGKLKVCNIENSDCNGENIVQPLSNWTDYIEKLDFVKKSKERTLQTFVQSIENENVLTAVLNEFVSLIKKKKKIVKFKMLKKFSDVRNEPYLDLEFKFSDDIIKNFQSLDVKVIVVLSPLERKNGSTVHCFGTNNQHWKFQIEMKTFIFPITVEMYLYLNASTINGFKSEIGEFPELIFLCKKYVDDLDYCLPQNVPVQNQYHKGLFNNRSDFENCACIGMEKFNGKATLNFSLKNDIFFQDNYRKILPSLFSYHEYCKDIVKTAEKALFKISNIDVALLLTKKNIFAEISSCQSGDVKSDEYINFELTIKCINFFLLIKVFKCCKLRLMEKQWVHFLE</sequence>
<dbReference type="Proteomes" id="UP001211065">
    <property type="component" value="Unassembled WGS sequence"/>
</dbReference>
<organism evidence="1 2">
    <name type="scientific">Clydaea vesicula</name>
    <dbReference type="NCBI Taxonomy" id="447962"/>
    <lineage>
        <taxon>Eukaryota</taxon>
        <taxon>Fungi</taxon>
        <taxon>Fungi incertae sedis</taxon>
        <taxon>Chytridiomycota</taxon>
        <taxon>Chytridiomycota incertae sedis</taxon>
        <taxon>Chytridiomycetes</taxon>
        <taxon>Lobulomycetales</taxon>
        <taxon>Lobulomycetaceae</taxon>
        <taxon>Clydaea</taxon>
    </lineage>
</organism>
<accession>A0AAD5U1C7</accession>
<keyword evidence="2" id="KW-1185">Reference proteome</keyword>
<evidence type="ECO:0000313" key="2">
    <source>
        <dbReference type="Proteomes" id="UP001211065"/>
    </source>
</evidence>
<comment type="caution">
    <text evidence="1">The sequence shown here is derived from an EMBL/GenBank/DDBJ whole genome shotgun (WGS) entry which is preliminary data.</text>
</comment>
<proteinExistence type="predicted"/>
<dbReference type="AlphaFoldDB" id="A0AAD5U1C7"/>
<protein>
    <submittedName>
        <fullName evidence="1">Uncharacterized protein</fullName>
    </submittedName>
</protein>
<name>A0AAD5U1C7_9FUNG</name>
<evidence type="ECO:0000313" key="1">
    <source>
        <dbReference type="EMBL" id="KAJ3215599.1"/>
    </source>
</evidence>